<dbReference type="RefSeq" id="XP_016758498.1">
    <property type="nucleotide sequence ID" value="XM_016909084.1"/>
</dbReference>
<dbReference type="Proteomes" id="UP000016931">
    <property type="component" value="Unassembled WGS sequence"/>
</dbReference>
<dbReference type="GO" id="GO:0051287">
    <property type="term" value="F:NAD binding"/>
    <property type="evidence" value="ECO:0007669"/>
    <property type="project" value="InterPro"/>
</dbReference>
<evidence type="ECO:0000256" key="4">
    <source>
        <dbReference type="ARBA" id="ARBA00022456"/>
    </source>
</evidence>
<dbReference type="OMA" id="YWVPSNS"/>
<organism evidence="11 12">
    <name type="scientific">Sphaerulina musiva (strain SO2202)</name>
    <name type="common">Poplar stem canker fungus</name>
    <name type="synonym">Septoria musiva</name>
    <dbReference type="NCBI Taxonomy" id="692275"/>
    <lineage>
        <taxon>Eukaryota</taxon>
        <taxon>Fungi</taxon>
        <taxon>Dikarya</taxon>
        <taxon>Ascomycota</taxon>
        <taxon>Pezizomycotina</taxon>
        <taxon>Dothideomycetes</taxon>
        <taxon>Dothideomycetidae</taxon>
        <taxon>Mycosphaerellales</taxon>
        <taxon>Mycosphaerellaceae</taxon>
        <taxon>Sphaerulina</taxon>
    </lineage>
</organism>
<dbReference type="HOGENOM" id="CLU_035117_6_1_1"/>
<accession>N1QF90</accession>
<dbReference type="InterPro" id="IPR036291">
    <property type="entry name" value="NAD(P)-bd_dom_sf"/>
</dbReference>
<evidence type="ECO:0000259" key="9">
    <source>
        <dbReference type="Pfam" id="PF03446"/>
    </source>
</evidence>
<dbReference type="SUPFAM" id="SSF51735">
    <property type="entry name" value="NAD(P)-binding Rossmann-fold domains"/>
    <property type="match status" value="1"/>
</dbReference>
<gene>
    <name evidence="11" type="ORF">SEPMUDRAFT_48836</name>
</gene>
<dbReference type="SUPFAM" id="SSF48179">
    <property type="entry name" value="6-phosphogluconate dehydrogenase C-terminal domain-like"/>
    <property type="match status" value="1"/>
</dbReference>
<evidence type="ECO:0000256" key="1">
    <source>
        <dbReference type="ARBA" id="ARBA00005109"/>
    </source>
</evidence>
<dbReference type="PANTHER" id="PTHR22981">
    <property type="entry name" value="3-HYDROXYISOBUTYRATE DEHYDROGENASE-RELATED"/>
    <property type="match status" value="1"/>
</dbReference>
<dbReference type="PIRSF" id="PIRSF000103">
    <property type="entry name" value="HIBADH"/>
    <property type="match status" value="1"/>
</dbReference>
<dbReference type="EMBL" id="KB456267">
    <property type="protein sequence ID" value="EMF10377.1"/>
    <property type="molecule type" value="Genomic_DNA"/>
</dbReference>
<keyword evidence="12" id="KW-1185">Reference proteome</keyword>
<dbReference type="STRING" id="692275.N1QF90"/>
<sequence length="310" mass="33481">MAKNVRKHMDVKATLYVNDVNVDACHRFKEEFSPLGPVEIVQSAKDIADNALTILSIVPTGKHVKDVYLNESTGIAAARRIDPARDSRRLYLECSTIDILTAQEVGSELERCGLGTYIDCPVSGGVPAADQGQLSLLLGRSPPTPGDVEHEQLERRIQKVCEYIGAVDKIFYCGQRGNGLAAKICNNYLSCTILLANCEAMATGMKLGLDKHVLHKIIHSSTGQNFMADHVCPIPGVVPHAPSSNDYRLGFKAQMLVKDVGLGVDAAKSVNIKPSIGEAAMQVYDKVAIDEGCIDKDASIVYKFIGGPTE</sequence>
<feature type="domain" description="6-phosphogluconate dehydrogenase NADP-binding" evidence="9">
    <location>
        <begin position="9"/>
        <end position="140"/>
    </location>
</feature>
<name>N1QF90_SPHMS</name>
<reference evidence="11 12" key="1">
    <citation type="journal article" date="2012" name="PLoS Pathog.">
        <title>Diverse lifestyles and strategies of plant pathogenesis encoded in the genomes of eighteen Dothideomycetes fungi.</title>
        <authorList>
            <person name="Ohm R.A."/>
            <person name="Feau N."/>
            <person name="Henrissat B."/>
            <person name="Schoch C.L."/>
            <person name="Horwitz B.A."/>
            <person name="Barry K.W."/>
            <person name="Condon B.J."/>
            <person name="Copeland A.C."/>
            <person name="Dhillon B."/>
            <person name="Glaser F."/>
            <person name="Hesse C.N."/>
            <person name="Kosti I."/>
            <person name="LaButti K."/>
            <person name="Lindquist E.A."/>
            <person name="Lucas S."/>
            <person name="Salamov A.A."/>
            <person name="Bradshaw R.E."/>
            <person name="Ciuffetti L."/>
            <person name="Hamelin R.C."/>
            <person name="Kema G.H.J."/>
            <person name="Lawrence C."/>
            <person name="Scott J.A."/>
            <person name="Spatafora J.W."/>
            <person name="Turgeon B.G."/>
            <person name="de Wit P.J.G.M."/>
            <person name="Zhong S."/>
            <person name="Goodwin S.B."/>
            <person name="Grigoriev I.V."/>
        </authorList>
    </citation>
    <scope>NUCLEOTIDE SEQUENCE [LARGE SCALE GENOMIC DNA]</scope>
    <source>
        <strain evidence="11 12">SO2202</strain>
    </source>
</reference>
<keyword evidence="6" id="KW-0520">NAD</keyword>
<keyword evidence="4" id="KW-0101">Branched-chain amino acid catabolism</keyword>
<dbReference type="GO" id="GO:0005739">
    <property type="term" value="C:mitochondrion"/>
    <property type="evidence" value="ECO:0007669"/>
    <property type="project" value="TreeGrafter"/>
</dbReference>
<evidence type="ECO:0000313" key="11">
    <source>
        <dbReference type="EMBL" id="EMF10377.1"/>
    </source>
</evidence>
<dbReference type="InterPro" id="IPR029154">
    <property type="entry name" value="HIBADH-like_NADP-bd"/>
</dbReference>
<dbReference type="PANTHER" id="PTHR22981:SF81">
    <property type="entry name" value="DEHYDROGENASE, PUTATIVE-RELATED"/>
    <property type="match status" value="1"/>
</dbReference>
<evidence type="ECO:0000256" key="2">
    <source>
        <dbReference type="ARBA" id="ARBA00006013"/>
    </source>
</evidence>
<dbReference type="InterPro" id="IPR008927">
    <property type="entry name" value="6-PGluconate_DH-like_C_sf"/>
</dbReference>
<evidence type="ECO:0000313" key="12">
    <source>
        <dbReference type="Proteomes" id="UP000016931"/>
    </source>
</evidence>
<feature type="domain" description="3-hydroxyisobutyrate dehydrogenase-like NAD-binding" evidence="10">
    <location>
        <begin position="177"/>
        <end position="304"/>
    </location>
</feature>
<evidence type="ECO:0000256" key="6">
    <source>
        <dbReference type="ARBA" id="ARBA00023027"/>
    </source>
</evidence>
<dbReference type="GO" id="GO:0006574">
    <property type="term" value="P:L-valine catabolic process"/>
    <property type="evidence" value="ECO:0007669"/>
    <property type="project" value="TreeGrafter"/>
</dbReference>
<evidence type="ECO:0000256" key="3">
    <source>
        <dbReference type="ARBA" id="ARBA00012991"/>
    </source>
</evidence>
<keyword evidence="5" id="KW-0560">Oxidoreductase</keyword>
<dbReference type="FunFam" id="1.10.1040.10:FF:000006">
    <property type="entry name" value="3-hydroxyisobutyrate dehydrogenase"/>
    <property type="match status" value="1"/>
</dbReference>
<dbReference type="AlphaFoldDB" id="N1QF90"/>
<dbReference type="InterPro" id="IPR013328">
    <property type="entry name" value="6PGD_dom2"/>
</dbReference>
<evidence type="ECO:0000256" key="7">
    <source>
        <dbReference type="ARBA" id="ARBA00049197"/>
    </source>
</evidence>
<dbReference type="Pfam" id="PF14833">
    <property type="entry name" value="NAD_binding_11"/>
    <property type="match status" value="1"/>
</dbReference>
<dbReference type="Pfam" id="PF03446">
    <property type="entry name" value="NAD_binding_2"/>
    <property type="match status" value="1"/>
</dbReference>
<dbReference type="OrthoDB" id="21615at2759"/>
<dbReference type="EC" id="1.1.1.31" evidence="3"/>
<dbReference type="GO" id="GO:0008442">
    <property type="term" value="F:3-hydroxyisobutyrate dehydrogenase activity"/>
    <property type="evidence" value="ECO:0007669"/>
    <property type="project" value="UniProtKB-EC"/>
</dbReference>
<evidence type="ECO:0000256" key="8">
    <source>
        <dbReference type="PIRSR" id="PIRSR000103-1"/>
    </source>
</evidence>
<dbReference type="eggNOG" id="KOG0409">
    <property type="taxonomic scope" value="Eukaryota"/>
</dbReference>
<comment type="catalytic activity">
    <reaction evidence="7">
        <text>3-hydroxy-2-methylpropanoate + NAD(+) = 2-methyl-3-oxopropanoate + NADH + H(+)</text>
        <dbReference type="Rhea" id="RHEA:17681"/>
        <dbReference type="ChEBI" id="CHEBI:11805"/>
        <dbReference type="ChEBI" id="CHEBI:15378"/>
        <dbReference type="ChEBI" id="CHEBI:57540"/>
        <dbReference type="ChEBI" id="CHEBI:57700"/>
        <dbReference type="ChEBI" id="CHEBI:57945"/>
        <dbReference type="EC" id="1.1.1.31"/>
    </reaction>
</comment>
<dbReference type="Gene3D" id="3.40.50.720">
    <property type="entry name" value="NAD(P)-binding Rossmann-like Domain"/>
    <property type="match status" value="1"/>
</dbReference>
<evidence type="ECO:0000256" key="5">
    <source>
        <dbReference type="ARBA" id="ARBA00023002"/>
    </source>
</evidence>
<proteinExistence type="inferred from homology"/>
<dbReference type="Gene3D" id="1.10.1040.10">
    <property type="entry name" value="N-(1-d-carboxylethyl)-l-norvaline Dehydrogenase, domain 2"/>
    <property type="match status" value="1"/>
</dbReference>
<evidence type="ECO:0000259" key="10">
    <source>
        <dbReference type="Pfam" id="PF14833"/>
    </source>
</evidence>
<protein>
    <recommendedName>
        <fullName evidence="3">3-hydroxyisobutyrate dehydrogenase</fullName>
        <ecNumber evidence="3">1.1.1.31</ecNumber>
    </recommendedName>
</protein>
<dbReference type="GeneID" id="27906221"/>
<comment type="similarity">
    <text evidence="2">Belongs to the HIBADH-related family. 3-hydroxyisobutyrate dehydrogenase subfamily.</text>
</comment>
<feature type="active site" evidence="8">
    <location>
        <position position="183"/>
    </location>
</feature>
<dbReference type="GO" id="GO:0050661">
    <property type="term" value="F:NADP binding"/>
    <property type="evidence" value="ECO:0007669"/>
    <property type="project" value="InterPro"/>
</dbReference>
<dbReference type="InterPro" id="IPR006115">
    <property type="entry name" value="6PGDH_NADP-bd"/>
</dbReference>
<comment type="pathway">
    <text evidence="1">Amino-acid degradation; L-valine degradation.</text>
</comment>
<dbReference type="InterPro" id="IPR015815">
    <property type="entry name" value="HIBADH-related"/>
</dbReference>